<evidence type="ECO:0008006" key="2">
    <source>
        <dbReference type="Google" id="ProtNLM"/>
    </source>
</evidence>
<name>A0A3T2US96_SHIFL</name>
<proteinExistence type="predicted"/>
<comment type="caution">
    <text evidence="1">The sequence shown here is derived from an EMBL/GenBank/DDBJ whole genome shotgun (WGS) entry which is preliminary data.</text>
</comment>
<organism evidence="1">
    <name type="scientific">Shigella flexneri</name>
    <dbReference type="NCBI Taxonomy" id="623"/>
    <lineage>
        <taxon>Bacteria</taxon>
        <taxon>Pseudomonadati</taxon>
        <taxon>Pseudomonadota</taxon>
        <taxon>Gammaproteobacteria</taxon>
        <taxon>Enterobacterales</taxon>
        <taxon>Enterobacteriaceae</taxon>
        <taxon>Shigella</taxon>
    </lineage>
</organism>
<dbReference type="AlphaFoldDB" id="A0A3T2US96"/>
<reference evidence="1" key="1">
    <citation type="submission" date="2018-05" db="EMBL/GenBank/DDBJ databases">
        <authorList>
            <person name="Ashton P.M."/>
            <person name="Dallman T."/>
            <person name="Nair S."/>
            <person name="De Pinna E."/>
            <person name="Peters T."/>
            <person name="Grant K."/>
        </authorList>
    </citation>
    <scope>NUCLEOTIDE SEQUENCE [LARGE SCALE GENOMIC DNA]</scope>
    <source>
        <strain evidence="1">397720</strain>
    </source>
</reference>
<gene>
    <name evidence="1" type="ORF">DK174_04300</name>
</gene>
<sequence length="66" mass="7361">MRLLNVAELIPAGANVVARRRSWQQPLCVELLKHSNGTIEARNIVTGDKVHITPESTGADDWEFVH</sequence>
<dbReference type="EMBL" id="AAAAHL010000018">
    <property type="protein sequence ID" value="EAA0481263.1"/>
    <property type="molecule type" value="Genomic_DNA"/>
</dbReference>
<evidence type="ECO:0000313" key="1">
    <source>
        <dbReference type="EMBL" id="EAA0481263.1"/>
    </source>
</evidence>
<accession>A0A3T2US96</accession>
<protein>
    <recommendedName>
        <fullName evidence="2">Bacteriophage protein</fullName>
    </recommendedName>
</protein>
<dbReference type="Proteomes" id="UP000839563">
    <property type="component" value="Unassembled WGS sequence"/>
</dbReference>